<reference evidence="1 2" key="1">
    <citation type="submission" date="2020-01" db="EMBL/GenBank/DDBJ databases">
        <title>Genomes of bacteria type strains.</title>
        <authorList>
            <person name="Chen J."/>
            <person name="Zhu S."/>
            <person name="Yang J."/>
        </authorList>
    </citation>
    <scope>NUCLEOTIDE SEQUENCE [LARGE SCALE GENOMIC DNA]</scope>
    <source>
        <strain evidence="1 2">LMG 22958</strain>
    </source>
</reference>
<dbReference type="Proteomes" id="UP000478837">
    <property type="component" value="Unassembled WGS sequence"/>
</dbReference>
<keyword evidence="2" id="KW-1185">Reference proteome</keyword>
<evidence type="ECO:0000313" key="2">
    <source>
        <dbReference type="Proteomes" id="UP000478837"/>
    </source>
</evidence>
<comment type="caution">
    <text evidence="1">The sequence shown here is derived from an EMBL/GenBank/DDBJ whole genome shotgun (WGS) entry which is preliminary data.</text>
</comment>
<proteinExistence type="predicted"/>
<protein>
    <submittedName>
        <fullName evidence="1">Uncharacterized protein</fullName>
    </submittedName>
</protein>
<gene>
    <name evidence="1" type="ORF">GTW09_12055</name>
</gene>
<evidence type="ECO:0000313" key="1">
    <source>
        <dbReference type="EMBL" id="NDW22260.1"/>
    </source>
</evidence>
<organism evidence="1 2">
    <name type="scientific">Alteromonas hispanica</name>
    <dbReference type="NCBI Taxonomy" id="315421"/>
    <lineage>
        <taxon>Bacteria</taxon>
        <taxon>Pseudomonadati</taxon>
        <taxon>Pseudomonadota</taxon>
        <taxon>Gammaproteobacteria</taxon>
        <taxon>Alteromonadales</taxon>
        <taxon>Alteromonadaceae</taxon>
        <taxon>Alteromonas/Salinimonas group</taxon>
        <taxon>Alteromonas</taxon>
    </lineage>
</organism>
<sequence length="105" mass="11760">MQAYTLKREIAEASFYENTDTGDFVGLLPLKEPVFDALNDFLIRQQISYDACDLFVQTKLASAGAEVSSGSRTLCKSEHKPEVSIPREVNKILKYIDCRITVAVQ</sequence>
<accession>A0A6L9MX63</accession>
<dbReference type="EMBL" id="JAAAWP010000007">
    <property type="protein sequence ID" value="NDW22260.1"/>
    <property type="molecule type" value="Genomic_DNA"/>
</dbReference>
<dbReference type="AlphaFoldDB" id="A0A6L9MX63"/>
<name>A0A6L9MX63_9ALTE</name>